<evidence type="ECO:0000313" key="1">
    <source>
        <dbReference type="EnsemblMetazoa" id="GPPI040563-PA"/>
    </source>
</evidence>
<dbReference type="EnsemblMetazoa" id="GPPI040563-RA">
    <property type="protein sequence ID" value="GPPI040563-PA"/>
    <property type="gene ID" value="GPPI040563"/>
</dbReference>
<dbReference type="AlphaFoldDB" id="A0A1B0BU41"/>
<protein>
    <submittedName>
        <fullName evidence="1">Uncharacterized protein</fullName>
    </submittedName>
</protein>
<dbReference type="GO" id="GO:0030833">
    <property type="term" value="P:regulation of actin filament polymerization"/>
    <property type="evidence" value="ECO:0007669"/>
    <property type="project" value="InterPro"/>
</dbReference>
<evidence type="ECO:0000313" key="2">
    <source>
        <dbReference type="Proteomes" id="UP000092460"/>
    </source>
</evidence>
<reference evidence="1" key="2">
    <citation type="submission" date="2020-05" db="UniProtKB">
        <authorList>
            <consortium name="EnsemblMetazoa"/>
        </authorList>
    </citation>
    <scope>IDENTIFICATION</scope>
    <source>
        <strain evidence="1">IAEA</strain>
    </source>
</reference>
<accession>A0A1B0BU41</accession>
<keyword evidence="2" id="KW-1185">Reference proteome</keyword>
<reference evidence="2" key="1">
    <citation type="submission" date="2015-01" db="EMBL/GenBank/DDBJ databases">
        <authorList>
            <person name="Aksoy S."/>
            <person name="Warren W."/>
            <person name="Wilson R.K."/>
        </authorList>
    </citation>
    <scope>NUCLEOTIDE SEQUENCE [LARGE SCALE GENOMIC DNA]</scope>
    <source>
        <strain evidence="2">IAEA</strain>
    </source>
</reference>
<name>A0A1B0BU41_9MUSC</name>
<dbReference type="VEuPathDB" id="VectorBase:GPPI040563"/>
<dbReference type="Pfam" id="PF05994">
    <property type="entry name" value="FragX_IP"/>
    <property type="match status" value="1"/>
</dbReference>
<dbReference type="PANTHER" id="PTHR12195">
    <property type="entry name" value="CYTOPLASMIC FMR1-INTERACTING PROTEIN-RELATED"/>
    <property type="match status" value="1"/>
</dbReference>
<dbReference type="InterPro" id="IPR008081">
    <property type="entry name" value="Cytoplasmic_FMR1-int"/>
</dbReference>
<dbReference type="GO" id="GO:0031267">
    <property type="term" value="F:small GTPase binding"/>
    <property type="evidence" value="ECO:0007669"/>
    <property type="project" value="InterPro"/>
</dbReference>
<sequence>MIVLLGQQRRFKALDFRCHILRVQHVDGKNEDVKGIVNPTRLTKLKRMVDLVRRFEVLNSQIFAILKDSDVERSKKEDEDNECDLGYQVLAKPTSNSGDDDLNTSITQTQTATNNTNNADGISDNISALPLNTSPTVVSGSSAIGLVNATRNTTTTAERLILPYLQYNYRLL</sequence>
<organism evidence="1 2">
    <name type="scientific">Glossina palpalis gambiensis</name>
    <dbReference type="NCBI Taxonomy" id="67801"/>
    <lineage>
        <taxon>Eukaryota</taxon>
        <taxon>Metazoa</taxon>
        <taxon>Ecdysozoa</taxon>
        <taxon>Arthropoda</taxon>
        <taxon>Hexapoda</taxon>
        <taxon>Insecta</taxon>
        <taxon>Pterygota</taxon>
        <taxon>Neoptera</taxon>
        <taxon>Endopterygota</taxon>
        <taxon>Diptera</taxon>
        <taxon>Brachycera</taxon>
        <taxon>Muscomorpha</taxon>
        <taxon>Hippoboscoidea</taxon>
        <taxon>Glossinidae</taxon>
        <taxon>Glossina</taxon>
    </lineage>
</organism>
<dbReference type="Proteomes" id="UP000092460">
    <property type="component" value="Unassembled WGS sequence"/>
</dbReference>
<proteinExistence type="predicted"/>
<dbReference type="EMBL" id="JXJN01020469">
    <property type="status" value="NOT_ANNOTATED_CDS"/>
    <property type="molecule type" value="Genomic_DNA"/>
</dbReference>
<dbReference type="STRING" id="67801.A0A1B0BU41"/>